<gene>
    <name evidence="11" type="primary">VTS1</name>
    <name evidence="11" type="ORF">IWW36_004996</name>
</gene>
<reference evidence="11" key="1">
    <citation type="submission" date="2022-07" db="EMBL/GenBank/DDBJ databases">
        <title>Phylogenomic reconstructions and comparative analyses of Kickxellomycotina fungi.</title>
        <authorList>
            <person name="Reynolds N.K."/>
            <person name="Stajich J.E."/>
            <person name="Barry K."/>
            <person name="Grigoriev I.V."/>
            <person name="Crous P."/>
            <person name="Smith M.E."/>
        </authorList>
    </citation>
    <scope>NUCLEOTIDE SEQUENCE</scope>
    <source>
        <strain evidence="11">NRRL 1566</strain>
    </source>
</reference>
<dbReference type="GO" id="GO:0005829">
    <property type="term" value="C:cytosol"/>
    <property type="evidence" value="ECO:0007669"/>
    <property type="project" value="UniProtKB-SubCell"/>
</dbReference>
<feature type="region of interest" description="Disordered" evidence="9">
    <location>
        <begin position="483"/>
        <end position="512"/>
    </location>
</feature>
<keyword evidence="5" id="KW-0694">RNA-binding</keyword>
<comment type="subunit">
    <text evidence="6">Monomer. Binds to RNA.</text>
</comment>
<dbReference type="Pfam" id="PF07647">
    <property type="entry name" value="SAM_2"/>
    <property type="match status" value="1"/>
</dbReference>
<evidence type="ECO:0000256" key="6">
    <source>
        <dbReference type="ARBA" id="ARBA00024046"/>
    </source>
</evidence>
<dbReference type="OrthoDB" id="2155283at2759"/>
<dbReference type="PANTHER" id="PTHR12515">
    <property type="entry name" value="STERILE ALPHA MOTIF DOMAIN CONTAINING PROTEIN 4-RELATED"/>
    <property type="match status" value="1"/>
</dbReference>
<dbReference type="InterPro" id="IPR057327">
    <property type="entry name" value="Vts1_dom"/>
</dbReference>
<feature type="region of interest" description="Disordered" evidence="9">
    <location>
        <begin position="226"/>
        <end position="294"/>
    </location>
</feature>
<dbReference type="Pfam" id="PF25479">
    <property type="entry name" value="Vts1"/>
    <property type="match status" value="1"/>
</dbReference>
<proteinExistence type="inferred from homology"/>
<feature type="region of interest" description="Disordered" evidence="9">
    <location>
        <begin position="198"/>
        <end position="217"/>
    </location>
</feature>
<evidence type="ECO:0000256" key="5">
    <source>
        <dbReference type="ARBA" id="ARBA00022884"/>
    </source>
</evidence>
<dbReference type="EMBL" id="JANBUW010000946">
    <property type="protein sequence ID" value="KAJ2844919.1"/>
    <property type="molecule type" value="Genomic_DNA"/>
</dbReference>
<dbReference type="SUPFAM" id="SSF47769">
    <property type="entry name" value="SAM/Pointed domain"/>
    <property type="match status" value="1"/>
</dbReference>
<dbReference type="CDD" id="cd09556">
    <property type="entry name" value="SAM_VTS1_fungal"/>
    <property type="match status" value="1"/>
</dbReference>
<evidence type="ECO:0000256" key="1">
    <source>
        <dbReference type="ARBA" id="ARBA00004201"/>
    </source>
</evidence>
<dbReference type="PROSITE" id="PS50105">
    <property type="entry name" value="SAM_DOMAIN"/>
    <property type="match status" value="1"/>
</dbReference>
<accession>A0A9W8LYI7</accession>
<comment type="caution">
    <text evidence="11">The sequence shown here is derived from an EMBL/GenBank/DDBJ whole genome shotgun (WGS) entry which is preliminary data.</text>
</comment>
<evidence type="ECO:0000256" key="4">
    <source>
        <dbReference type="ARBA" id="ARBA00022490"/>
    </source>
</evidence>
<evidence type="ECO:0000256" key="7">
    <source>
        <dbReference type="ARBA" id="ARBA00024136"/>
    </source>
</evidence>
<dbReference type="Gene3D" id="1.10.150.50">
    <property type="entry name" value="Transcription Factor, Ets-1"/>
    <property type="match status" value="1"/>
</dbReference>
<dbReference type="GO" id="GO:0000289">
    <property type="term" value="P:nuclear-transcribed mRNA poly(A) tail shortening"/>
    <property type="evidence" value="ECO:0007669"/>
    <property type="project" value="TreeGrafter"/>
</dbReference>
<dbReference type="GO" id="GO:0003677">
    <property type="term" value="F:DNA binding"/>
    <property type="evidence" value="ECO:0007669"/>
    <property type="project" value="UniProtKB-KW"/>
</dbReference>
<comment type="similarity">
    <text evidence="3">Belongs to the VTS1 family.</text>
</comment>
<dbReference type="InterPro" id="IPR013761">
    <property type="entry name" value="SAM/pointed_sf"/>
</dbReference>
<dbReference type="AlphaFoldDB" id="A0A9W8LYI7"/>
<keyword evidence="11" id="KW-0238">DNA-binding</keyword>
<keyword evidence="12" id="KW-1185">Reference proteome</keyword>
<evidence type="ECO:0000256" key="9">
    <source>
        <dbReference type="SAM" id="MobiDB-lite"/>
    </source>
</evidence>
<comment type="function">
    <text evidence="8">RNA-binding protein involved in post-transcriptional regulation through transcript degradation.</text>
</comment>
<sequence length="592" mass="62677">MSGSTTSTTSTAAKAEPQQTFNPPQPSFAASKSERPASELFFANAQHPLPEAKHADKWFESLSQFEDMLEDMAKVSLDSEFKNELDTIDDWFSVLAEPERTAALYSLMQHCSDLQVRFFITILQQMLMMDQASEANGAPAGTAGDGSMHGPERHSIAVQGAYAKSQVPQAGHPGAGRMSYDSGPAGANPAFGGIRGAPGLPMISGSPSVQRAGGWNTNDLTSDNLLLMGSGNGAKPSSSHGGGPADVLDARRASGFGDPAQQRPKSSSHDADANSDWRMNRTGPTGAAASPSAEHFAHQQLGIGAVGASRRQSNNLLTQQSTPRVSVDMEPKDFRWSSLTESLEPFGSIGTDPNASALTHMIDANMNRTSGIAARRSVSSRLSIAVKSPRDTMQAQQQQQLAANLAQMSISGTNGGGAGQQHLSSPLAATFSQQQQQQSRGAYGAGGQAYGYNQQYHAGYPGNTRMQGAGAAVSTVSSVSTTPVRANFPRSNAGTPIPGQNQPTAAQTHSPAALKPQADSVDLELVKDIPAWLRSLRLHKYTDCFAGMDWTSVVSLTDEQLQAKGVAALGARRKMLKVFESVRQEAEKYSKL</sequence>
<feature type="compositionally biased region" description="Polar residues" evidence="9">
    <location>
        <begin position="489"/>
        <end position="510"/>
    </location>
</feature>
<dbReference type="Proteomes" id="UP001139887">
    <property type="component" value="Unassembled WGS sequence"/>
</dbReference>
<dbReference type="PANTHER" id="PTHR12515:SF5">
    <property type="entry name" value="PROTEIN SMAUG"/>
    <property type="match status" value="1"/>
</dbReference>
<dbReference type="GO" id="GO:0003729">
    <property type="term" value="F:mRNA binding"/>
    <property type="evidence" value="ECO:0007669"/>
    <property type="project" value="InterPro"/>
</dbReference>
<evidence type="ECO:0000313" key="11">
    <source>
        <dbReference type="EMBL" id="KAJ2844919.1"/>
    </source>
</evidence>
<keyword evidence="4" id="KW-0963">Cytoplasm</keyword>
<dbReference type="InterPro" id="IPR001660">
    <property type="entry name" value="SAM"/>
</dbReference>
<feature type="domain" description="SAM" evidence="10">
    <location>
        <begin position="527"/>
        <end position="585"/>
    </location>
</feature>
<protein>
    <recommendedName>
        <fullName evidence="7">RNA-binding protein VTS1</fullName>
    </recommendedName>
</protein>
<evidence type="ECO:0000313" key="12">
    <source>
        <dbReference type="Proteomes" id="UP001139887"/>
    </source>
</evidence>
<evidence type="ECO:0000256" key="8">
    <source>
        <dbReference type="ARBA" id="ARBA00054767"/>
    </source>
</evidence>
<evidence type="ECO:0000256" key="3">
    <source>
        <dbReference type="ARBA" id="ARBA00007325"/>
    </source>
</evidence>
<name>A0A9W8LYI7_9FUNG</name>
<dbReference type="InterPro" id="IPR037635">
    <property type="entry name" value="VTS1_SAM"/>
</dbReference>
<dbReference type="GO" id="GO:0000932">
    <property type="term" value="C:P-body"/>
    <property type="evidence" value="ECO:0007669"/>
    <property type="project" value="UniProtKB-SubCell"/>
</dbReference>
<dbReference type="InterPro" id="IPR050897">
    <property type="entry name" value="SMAUG/VTS1_RNA-bind"/>
</dbReference>
<feature type="compositionally biased region" description="Low complexity" evidence="9">
    <location>
        <begin position="1"/>
        <end position="11"/>
    </location>
</feature>
<organism evidence="11 12">
    <name type="scientific">Coemansia brasiliensis</name>
    <dbReference type="NCBI Taxonomy" id="2650707"/>
    <lineage>
        <taxon>Eukaryota</taxon>
        <taxon>Fungi</taxon>
        <taxon>Fungi incertae sedis</taxon>
        <taxon>Zoopagomycota</taxon>
        <taxon>Kickxellomycotina</taxon>
        <taxon>Kickxellomycetes</taxon>
        <taxon>Kickxellales</taxon>
        <taxon>Kickxellaceae</taxon>
        <taxon>Coemansia</taxon>
    </lineage>
</organism>
<dbReference type="SMART" id="SM00454">
    <property type="entry name" value="SAM"/>
    <property type="match status" value="1"/>
</dbReference>
<evidence type="ECO:0000259" key="10">
    <source>
        <dbReference type="PROSITE" id="PS50105"/>
    </source>
</evidence>
<feature type="region of interest" description="Disordered" evidence="9">
    <location>
        <begin position="1"/>
        <end position="34"/>
    </location>
</feature>
<evidence type="ECO:0000256" key="2">
    <source>
        <dbReference type="ARBA" id="ARBA00004514"/>
    </source>
</evidence>
<comment type="subcellular location">
    <subcellularLocation>
        <location evidence="1">Cytoplasm</location>
        <location evidence="1">P-body</location>
    </subcellularLocation>
    <subcellularLocation>
        <location evidence="2">Cytoplasm</location>
        <location evidence="2">Cytosol</location>
    </subcellularLocation>
</comment>